<comment type="similarity">
    <text evidence="1 2">Belongs to the glutamine synthetase family.</text>
</comment>
<dbReference type="GO" id="GO:0004356">
    <property type="term" value="F:glutamine synthetase activity"/>
    <property type="evidence" value="ECO:0007669"/>
    <property type="project" value="InterPro"/>
</dbReference>
<dbReference type="Proteomes" id="UP000437748">
    <property type="component" value="Unassembled WGS sequence"/>
</dbReference>
<dbReference type="AlphaFoldDB" id="A0A6N6VWH4"/>
<dbReference type="Pfam" id="PF18318">
    <property type="entry name" value="Gln-synt_C-ter"/>
    <property type="match status" value="1"/>
</dbReference>
<dbReference type="PANTHER" id="PTHR42974:SF1">
    <property type="entry name" value="TYPE-3 GLUTAMINE SYNTHETASE"/>
    <property type="match status" value="1"/>
</dbReference>
<dbReference type="EMBL" id="WFLM01000001">
    <property type="protein sequence ID" value="KAB8040414.1"/>
    <property type="molecule type" value="Genomic_DNA"/>
</dbReference>
<dbReference type="GO" id="GO:0006542">
    <property type="term" value="P:glutamine biosynthetic process"/>
    <property type="evidence" value="ECO:0007669"/>
    <property type="project" value="InterPro"/>
</dbReference>
<feature type="domain" description="GS catalytic" evidence="4">
    <location>
        <begin position="190"/>
        <end position="625"/>
    </location>
</feature>
<accession>A0A6N6VWH4</accession>
<dbReference type="PANTHER" id="PTHR42974">
    <property type="entry name" value="GLUTAMINE SYNTHETASE"/>
    <property type="match status" value="1"/>
</dbReference>
<dbReference type="Pfam" id="PF00120">
    <property type="entry name" value="Gln-synt_C"/>
    <property type="match status" value="1"/>
</dbReference>
<dbReference type="InterPro" id="IPR040577">
    <property type="entry name" value="Gln-synt_C"/>
</dbReference>
<dbReference type="SUPFAM" id="SSF55931">
    <property type="entry name" value="Glutamine synthetase/guanido kinase"/>
    <property type="match status" value="1"/>
</dbReference>
<dbReference type="InterPro" id="IPR008146">
    <property type="entry name" value="Gln_synth_cat_dom"/>
</dbReference>
<evidence type="ECO:0000313" key="5">
    <source>
        <dbReference type="EMBL" id="KAB8040414.1"/>
    </source>
</evidence>
<dbReference type="OrthoDB" id="9807095at2"/>
<evidence type="ECO:0000259" key="3">
    <source>
        <dbReference type="PROSITE" id="PS51986"/>
    </source>
</evidence>
<reference evidence="5 6" key="1">
    <citation type="submission" date="2019-10" db="EMBL/GenBank/DDBJ databases">
        <title>New species of Slilvanegrellaceae.</title>
        <authorList>
            <person name="Pitt A."/>
            <person name="Hahn M.W."/>
        </authorList>
    </citation>
    <scope>NUCLEOTIDE SEQUENCE [LARGE SCALE GENOMIC DNA]</scope>
    <source>
        <strain evidence="5 6">SP-Ram-0.45-NSY-1</strain>
    </source>
</reference>
<dbReference type="InterPro" id="IPR052725">
    <property type="entry name" value="GS_Type-3"/>
</dbReference>
<keyword evidence="6" id="KW-1185">Reference proteome</keyword>
<comment type="caution">
    <text evidence="5">The sequence shown here is derived from an EMBL/GenBank/DDBJ whole genome shotgun (WGS) entry which is preliminary data.</text>
</comment>
<dbReference type="InterPro" id="IPR008147">
    <property type="entry name" value="Gln_synt_N"/>
</dbReference>
<dbReference type="Pfam" id="PF12437">
    <property type="entry name" value="GSIII_N"/>
    <property type="match status" value="1"/>
</dbReference>
<dbReference type="Gene3D" id="1.20.120.1560">
    <property type="match status" value="1"/>
</dbReference>
<dbReference type="InterPro" id="IPR027303">
    <property type="entry name" value="Gln_synth_gly_rich_site"/>
</dbReference>
<name>A0A6N6VWH4_9BACT</name>
<organism evidence="5 6">
    <name type="scientific">Silvanigrella paludirubra</name>
    <dbReference type="NCBI Taxonomy" id="2499159"/>
    <lineage>
        <taxon>Bacteria</taxon>
        <taxon>Pseudomonadati</taxon>
        <taxon>Bdellovibrionota</taxon>
        <taxon>Oligoflexia</taxon>
        <taxon>Silvanigrellales</taxon>
        <taxon>Silvanigrellaceae</taxon>
        <taxon>Silvanigrella</taxon>
    </lineage>
</organism>
<evidence type="ECO:0000256" key="2">
    <source>
        <dbReference type="RuleBase" id="RU000384"/>
    </source>
</evidence>
<protein>
    <submittedName>
        <fullName evidence="5">Glutamine synthetase type III</fullName>
    </submittedName>
</protein>
<gene>
    <name evidence="5" type="ORF">GCL60_00425</name>
</gene>
<dbReference type="PROSITE" id="PS51987">
    <property type="entry name" value="GS_CATALYTIC"/>
    <property type="match status" value="1"/>
</dbReference>
<evidence type="ECO:0000313" key="6">
    <source>
        <dbReference type="Proteomes" id="UP000437748"/>
    </source>
</evidence>
<evidence type="ECO:0000259" key="4">
    <source>
        <dbReference type="PROSITE" id="PS51987"/>
    </source>
</evidence>
<evidence type="ECO:0000256" key="1">
    <source>
        <dbReference type="PROSITE-ProRule" id="PRU01330"/>
    </source>
</evidence>
<proteinExistence type="inferred from homology"/>
<dbReference type="Gene3D" id="3.30.590.10">
    <property type="entry name" value="Glutamine synthetase/guanido kinase, catalytic domain"/>
    <property type="match status" value="1"/>
</dbReference>
<dbReference type="SMART" id="SM01230">
    <property type="entry name" value="Gln-synt_C"/>
    <property type="match status" value="1"/>
</dbReference>
<dbReference type="InterPro" id="IPR022147">
    <property type="entry name" value="GSIII_N"/>
</dbReference>
<sequence>MELSYMSDISSFYSALSIRKVFRPQNADGKQSRIADYFASNVFDLRAMVKRLSAQDLETMTKVMKYGGKIDASLAERVASAAREWAMEKGATHYCHWFQPQTGATAEKHDAFLWFDKQGNPIERFTGPELLQSEPDASSFPSGGIRSTFEARGYTGWDPSSPMFIMETENGKTLYIPSVFISYHGEALDFKTPLLRSNGSLSVEATKTLHLIGEKKVTHVTTSVGPEQEFFIIDKKHAMKRLDLHLSGRTVFGRKPSKGQELEDHYFGHIPSRVQSFFNELEVELYKLGVPVKTRHNEVAPGQFEIAPIYEGSNIAADHNQLALKCIKSVALKNGFVALLHEKPFAGVNGSGKHVNWSMSDSLGRNLLDPGATPHENLVFLTFLCGILQGINDNADVLRASIASAGNDHRLGANEAPPAIISAFLGNTLDKILNAIESGSADKVNAEKIMIDLGVSHVQEVAKDNTDRNRTSPFAFTGNKFEFRAVGSSAPINYPTAILNAAVHDGLTKINKKLEEKAVNGVVSDNDLLLILREVIIQTKKIRFEGNGYSQEWRDEAAQRGLSNYSKTPDALMVLADKEKTKFLKNAGVFNTEDILSRLAIQQERYIKQCLIEVNCAIEMAQTLVLPVCIEFHSKLMKNAKLSSEISCSSPSKKMAERFGDDISHVWSTLEALKIQVEKITSGDALDHHHLEKTSKIISEVLMLKLEDLRSAVDTVEAFVPNDLWPYPKYSDMIFGIE</sequence>
<dbReference type="InterPro" id="IPR014746">
    <property type="entry name" value="Gln_synth/guanido_kin_cat_dom"/>
</dbReference>
<dbReference type="PROSITE" id="PS00181">
    <property type="entry name" value="GLNA_ATP"/>
    <property type="match status" value="1"/>
</dbReference>
<dbReference type="PROSITE" id="PS51986">
    <property type="entry name" value="GS_BETA_GRASP"/>
    <property type="match status" value="1"/>
</dbReference>
<feature type="domain" description="GS beta-grasp" evidence="3">
    <location>
        <begin position="92"/>
        <end position="185"/>
    </location>
</feature>